<feature type="region of interest" description="Disordered" evidence="1">
    <location>
        <begin position="51"/>
        <end position="72"/>
    </location>
</feature>
<dbReference type="EMBL" id="BARS01042695">
    <property type="protein sequence ID" value="GAG31564.1"/>
    <property type="molecule type" value="Genomic_DNA"/>
</dbReference>
<feature type="transmembrane region" description="Helical" evidence="2">
    <location>
        <begin position="12"/>
        <end position="32"/>
    </location>
</feature>
<name>X0WKT0_9ZZZZ</name>
<evidence type="ECO:0000256" key="2">
    <source>
        <dbReference type="SAM" id="Phobius"/>
    </source>
</evidence>
<comment type="caution">
    <text evidence="3">The sequence shown here is derived from an EMBL/GenBank/DDBJ whole genome shotgun (WGS) entry which is preliminary data.</text>
</comment>
<gene>
    <name evidence="3" type="ORF">S01H1_64745</name>
</gene>
<keyword evidence="2" id="KW-1133">Transmembrane helix</keyword>
<dbReference type="AlphaFoldDB" id="X0WKT0"/>
<evidence type="ECO:0000256" key="1">
    <source>
        <dbReference type="SAM" id="MobiDB-lite"/>
    </source>
</evidence>
<accession>X0WKT0</accession>
<keyword evidence="2" id="KW-0472">Membrane</keyword>
<sequence>HDSPSNDGEIKIMFSVLSLLSGAALAGLVYGFSFLPSATLTRCDDIECTGEDRSGADMTADASESAIERDVS</sequence>
<evidence type="ECO:0000313" key="3">
    <source>
        <dbReference type="EMBL" id="GAG31564.1"/>
    </source>
</evidence>
<keyword evidence="2" id="KW-0812">Transmembrane</keyword>
<protein>
    <submittedName>
        <fullName evidence="3">Uncharacterized protein</fullName>
    </submittedName>
</protein>
<feature type="non-terminal residue" evidence="3">
    <location>
        <position position="1"/>
    </location>
</feature>
<reference evidence="3" key="1">
    <citation type="journal article" date="2014" name="Front. Microbiol.">
        <title>High frequency of phylogenetically diverse reductive dehalogenase-homologous genes in deep subseafloor sedimentary metagenomes.</title>
        <authorList>
            <person name="Kawai M."/>
            <person name="Futagami T."/>
            <person name="Toyoda A."/>
            <person name="Takaki Y."/>
            <person name="Nishi S."/>
            <person name="Hori S."/>
            <person name="Arai W."/>
            <person name="Tsubouchi T."/>
            <person name="Morono Y."/>
            <person name="Uchiyama I."/>
            <person name="Ito T."/>
            <person name="Fujiyama A."/>
            <person name="Inagaki F."/>
            <person name="Takami H."/>
        </authorList>
    </citation>
    <scope>NUCLEOTIDE SEQUENCE</scope>
    <source>
        <strain evidence="3">Expedition CK06-06</strain>
    </source>
</reference>
<organism evidence="3">
    <name type="scientific">marine sediment metagenome</name>
    <dbReference type="NCBI Taxonomy" id="412755"/>
    <lineage>
        <taxon>unclassified sequences</taxon>
        <taxon>metagenomes</taxon>
        <taxon>ecological metagenomes</taxon>
    </lineage>
</organism>
<proteinExistence type="predicted"/>